<organism evidence="1 2">
    <name type="scientific">Pseudoxanthomonas kaohsiungensis</name>
    <dbReference type="NCBI Taxonomy" id="283923"/>
    <lineage>
        <taxon>Bacteria</taxon>
        <taxon>Pseudomonadati</taxon>
        <taxon>Pseudomonadota</taxon>
        <taxon>Gammaproteobacteria</taxon>
        <taxon>Lysobacterales</taxon>
        <taxon>Lysobacteraceae</taxon>
        <taxon>Pseudoxanthomonas</taxon>
    </lineage>
</organism>
<name>A0ABW3LY69_9GAMM</name>
<accession>A0ABW3LY69</accession>
<gene>
    <name evidence="1" type="ORF">ACFQ2N_12565</name>
</gene>
<protein>
    <submittedName>
        <fullName evidence="1">Uncharacterized protein</fullName>
    </submittedName>
</protein>
<proteinExistence type="predicted"/>
<evidence type="ECO:0000313" key="2">
    <source>
        <dbReference type="Proteomes" id="UP001597033"/>
    </source>
</evidence>
<evidence type="ECO:0000313" key="1">
    <source>
        <dbReference type="EMBL" id="MFD1043178.1"/>
    </source>
</evidence>
<sequence>MTDAASDNADLEGQLAFEQFERLLRRVQPGSISRAKGPDLVKAKREYKDYLPVLQPIGQRMLTQAIQTLDAIKARLVVPAGYELTDSRYHNDRHFREFIAGQLQLNEDASLYLRPTRGSAPAAEALDLEIRLSTRKVRAFVPTQVLTSDGKGRHVDLFGTSSFVVADTYAELADKVVGRVQAQLDGVAPRVCVENSDDEDDHDRPRP</sequence>
<dbReference type="Proteomes" id="UP001597033">
    <property type="component" value="Unassembled WGS sequence"/>
</dbReference>
<keyword evidence="2" id="KW-1185">Reference proteome</keyword>
<comment type="caution">
    <text evidence="1">The sequence shown here is derived from an EMBL/GenBank/DDBJ whole genome shotgun (WGS) entry which is preliminary data.</text>
</comment>
<dbReference type="RefSeq" id="WP_162377095.1">
    <property type="nucleotide sequence ID" value="NZ_JBHTKN010000008.1"/>
</dbReference>
<reference evidence="2" key="1">
    <citation type="journal article" date="2019" name="Int. J. Syst. Evol. Microbiol.">
        <title>The Global Catalogue of Microorganisms (GCM) 10K type strain sequencing project: providing services to taxonomists for standard genome sequencing and annotation.</title>
        <authorList>
            <consortium name="The Broad Institute Genomics Platform"/>
            <consortium name="The Broad Institute Genome Sequencing Center for Infectious Disease"/>
            <person name="Wu L."/>
            <person name="Ma J."/>
        </authorList>
    </citation>
    <scope>NUCLEOTIDE SEQUENCE [LARGE SCALE GENOMIC DNA]</scope>
    <source>
        <strain evidence="2">CCUG 55854</strain>
    </source>
</reference>
<dbReference type="EMBL" id="JBHTKN010000008">
    <property type="protein sequence ID" value="MFD1043178.1"/>
    <property type="molecule type" value="Genomic_DNA"/>
</dbReference>